<evidence type="ECO:0000256" key="1">
    <source>
        <dbReference type="SAM" id="MobiDB-lite"/>
    </source>
</evidence>
<organism evidence="2 3">
    <name type="scientific">Neocallimastix californiae</name>
    <dbReference type="NCBI Taxonomy" id="1754190"/>
    <lineage>
        <taxon>Eukaryota</taxon>
        <taxon>Fungi</taxon>
        <taxon>Fungi incertae sedis</taxon>
        <taxon>Chytridiomycota</taxon>
        <taxon>Chytridiomycota incertae sedis</taxon>
        <taxon>Neocallimastigomycetes</taxon>
        <taxon>Neocallimastigales</taxon>
        <taxon>Neocallimastigaceae</taxon>
        <taxon>Neocallimastix</taxon>
    </lineage>
</organism>
<evidence type="ECO:0000313" key="3">
    <source>
        <dbReference type="Proteomes" id="UP000193920"/>
    </source>
</evidence>
<feature type="region of interest" description="Disordered" evidence="1">
    <location>
        <begin position="1"/>
        <end position="44"/>
    </location>
</feature>
<dbReference type="AlphaFoldDB" id="A0A1Y2FKG4"/>
<reference evidence="2 3" key="1">
    <citation type="submission" date="2016-08" db="EMBL/GenBank/DDBJ databases">
        <title>A Parts List for Fungal Cellulosomes Revealed by Comparative Genomics.</title>
        <authorList>
            <consortium name="DOE Joint Genome Institute"/>
            <person name="Haitjema C.H."/>
            <person name="Gilmore S.P."/>
            <person name="Henske J.K."/>
            <person name="Solomon K.V."/>
            <person name="De Groot R."/>
            <person name="Kuo A."/>
            <person name="Mondo S.J."/>
            <person name="Salamov A.A."/>
            <person name="Labutti K."/>
            <person name="Zhao Z."/>
            <person name="Chiniquy J."/>
            <person name="Barry K."/>
            <person name="Brewer H.M."/>
            <person name="Purvine S.O."/>
            <person name="Wright A.T."/>
            <person name="Boxma B."/>
            <person name="Van Alen T."/>
            <person name="Hackstein J.H."/>
            <person name="Baker S.E."/>
            <person name="Grigoriev I.V."/>
            <person name="O'Malley M.A."/>
        </authorList>
    </citation>
    <scope>NUCLEOTIDE SEQUENCE [LARGE SCALE GENOMIC DNA]</scope>
    <source>
        <strain evidence="2 3">G1</strain>
    </source>
</reference>
<comment type="caution">
    <text evidence="2">The sequence shown here is derived from an EMBL/GenBank/DDBJ whole genome shotgun (WGS) entry which is preliminary data.</text>
</comment>
<gene>
    <name evidence="2" type="ORF">LY90DRAFT_499496</name>
</gene>
<protein>
    <submittedName>
        <fullName evidence="2">Uncharacterized protein</fullName>
    </submittedName>
</protein>
<keyword evidence="3" id="KW-1185">Reference proteome</keyword>
<accession>A0A1Y2FKG4</accession>
<evidence type="ECO:0000313" key="2">
    <source>
        <dbReference type="EMBL" id="ORY84057.1"/>
    </source>
</evidence>
<feature type="compositionally biased region" description="Basic and acidic residues" evidence="1">
    <location>
        <begin position="1"/>
        <end position="33"/>
    </location>
</feature>
<sequence>MDIGRKDSKRNLYSEKDKDKRDSNNHINEKDFCSRPNTKQNYIKDSRTSSNNLILTTVLLIQDGLVYERYVSEARITQLIDQVISNQKIKDILYDLRFYREKGVKYTADYIDYLVEYEK</sequence>
<proteinExistence type="predicted"/>
<name>A0A1Y2FKG4_9FUNG</name>
<dbReference type="Proteomes" id="UP000193920">
    <property type="component" value="Unassembled WGS sequence"/>
</dbReference>
<dbReference type="EMBL" id="MCOG01000006">
    <property type="protein sequence ID" value="ORY84057.1"/>
    <property type="molecule type" value="Genomic_DNA"/>
</dbReference>